<evidence type="ECO:0000256" key="4">
    <source>
        <dbReference type="SAM" id="MobiDB-lite"/>
    </source>
</evidence>
<feature type="region of interest" description="Disordered" evidence="4">
    <location>
        <begin position="143"/>
        <end position="167"/>
    </location>
</feature>
<sequence length="167" mass="19050">MPTRQALNFAQERGLDLVEVAPGSRPPVCRLMDYGKFRYEATRREREARRAQRSKTTNELREVRLEGRIGDHDLETKIRQVKRLLGEGSKVRVSVRFRGREITHPEIGMALLRRVAESLVEDAGMEKAPSFEGRFLAMILAPVSTGGKTSKQKDEQSQKTEKEKTRA</sequence>
<dbReference type="GO" id="GO:0032790">
    <property type="term" value="P:ribosome disassembly"/>
    <property type="evidence" value="ECO:0007669"/>
    <property type="project" value="TreeGrafter"/>
</dbReference>
<dbReference type="GO" id="GO:0016020">
    <property type="term" value="C:membrane"/>
    <property type="evidence" value="ECO:0007669"/>
    <property type="project" value="TreeGrafter"/>
</dbReference>
<dbReference type="EMBL" id="CASHTH010003456">
    <property type="protein sequence ID" value="CAI8045192.1"/>
    <property type="molecule type" value="Genomic_DNA"/>
</dbReference>
<accession>A0AA35XBW8</accession>
<keyword evidence="2 7" id="KW-0396">Initiation factor</keyword>
<protein>
    <submittedName>
        <fullName evidence="7">Translation initiation factor IF-3</fullName>
    </submittedName>
</protein>
<dbReference type="InterPro" id="IPR036787">
    <property type="entry name" value="T_IF-3_N_sf"/>
</dbReference>
<evidence type="ECO:0000256" key="3">
    <source>
        <dbReference type="ARBA" id="ARBA00022917"/>
    </source>
</evidence>
<comment type="caution">
    <text evidence="7">The sequence shown here is derived from an EMBL/GenBank/DDBJ whole genome shotgun (WGS) entry which is preliminary data.</text>
</comment>
<evidence type="ECO:0000256" key="1">
    <source>
        <dbReference type="ARBA" id="ARBA00005439"/>
    </source>
</evidence>
<feature type="domain" description="Translation initiation factor 3 N-terminal" evidence="6">
    <location>
        <begin position="1"/>
        <end position="48"/>
    </location>
</feature>
<dbReference type="AlphaFoldDB" id="A0AA35XBW8"/>
<dbReference type="PANTHER" id="PTHR10938:SF0">
    <property type="entry name" value="TRANSLATION INITIATION FACTOR IF-3, MITOCHONDRIAL"/>
    <property type="match status" value="1"/>
</dbReference>
<dbReference type="SUPFAM" id="SSF54364">
    <property type="entry name" value="Translation initiation factor IF3, N-terminal domain"/>
    <property type="match status" value="1"/>
</dbReference>
<dbReference type="SUPFAM" id="SSF55200">
    <property type="entry name" value="Translation initiation factor IF3, C-terminal domain"/>
    <property type="match status" value="1"/>
</dbReference>
<dbReference type="GO" id="GO:0003743">
    <property type="term" value="F:translation initiation factor activity"/>
    <property type="evidence" value="ECO:0007669"/>
    <property type="project" value="UniProtKB-KW"/>
</dbReference>
<dbReference type="GO" id="GO:0043022">
    <property type="term" value="F:ribosome binding"/>
    <property type="evidence" value="ECO:0007669"/>
    <property type="project" value="TreeGrafter"/>
</dbReference>
<dbReference type="GO" id="GO:0005829">
    <property type="term" value="C:cytosol"/>
    <property type="evidence" value="ECO:0007669"/>
    <property type="project" value="TreeGrafter"/>
</dbReference>
<dbReference type="Pfam" id="PF00707">
    <property type="entry name" value="IF3_C"/>
    <property type="match status" value="1"/>
</dbReference>
<evidence type="ECO:0000313" key="8">
    <source>
        <dbReference type="Proteomes" id="UP001174909"/>
    </source>
</evidence>
<dbReference type="PROSITE" id="PS00938">
    <property type="entry name" value="IF3"/>
    <property type="match status" value="1"/>
</dbReference>
<keyword evidence="3" id="KW-0648">Protein biosynthesis</keyword>
<dbReference type="NCBIfam" id="TIGR00168">
    <property type="entry name" value="infC"/>
    <property type="match status" value="1"/>
</dbReference>
<keyword evidence="8" id="KW-1185">Reference proteome</keyword>
<dbReference type="Gene3D" id="3.10.20.80">
    <property type="entry name" value="Translation initiation factor 3 (IF-3), N-terminal domain"/>
    <property type="match status" value="1"/>
</dbReference>
<gene>
    <name evidence="7" type="ORF">GBAR_LOCUS25014</name>
</gene>
<dbReference type="Proteomes" id="UP001174909">
    <property type="component" value="Unassembled WGS sequence"/>
</dbReference>
<dbReference type="InterPro" id="IPR001288">
    <property type="entry name" value="Translation_initiation_fac_3"/>
</dbReference>
<dbReference type="InterPro" id="IPR019814">
    <property type="entry name" value="Translation_initiation_fac_3_N"/>
</dbReference>
<dbReference type="Pfam" id="PF05198">
    <property type="entry name" value="IF3_N"/>
    <property type="match status" value="1"/>
</dbReference>
<evidence type="ECO:0000259" key="5">
    <source>
        <dbReference type="Pfam" id="PF00707"/>
    </source>
</evidence>
<evidence type="ECO:0000256" key="2">
    <source>
        <dbReference type="ARBA" id="ARBA00022540"/>
    </source>
</evidence>
<dbReference type="InterPro" id="IPR019813">
    <property type="entry name" value="Translation_initiation_fac3_CS"/>
</dbReference>
<name>A0AA35XBW8_GEOBA</name>
<dbReference type="Gene3D" id="3.30.110.10">
    <property type="entry name" value="Translation initiation factor 3 (IF-3), C-terminal domain"/>
    <property type="match status" value="1"/>
</dbReference>
<comment type="similarity">
    <text evidence="1">Belongs to the IF-3 family.</text>
</comment>
<feature type="domain" description="Translation initiation factor 3 C-terminal" evidence="5">
    <location>
        <begin position="59"/>
        <end position="142"/>
    </location>
</feature>
<dbReference type="InterPro" id="IPR019815">
    <property type="entry name" value="Translation_initiation_fac_3_C"/>
</dbReference>
<reference evidence="7" key="1">
    <citation type="submission" date="2023-03" db="EMBL/GenBank/DDBJ databases">
        <authorList>
            <person name="Steffen K."/>
            <person name="Cardenas P."/>
        </authorList>
    </citation>
    <scope>NUCLEOTIDE SEQUENCE</scope>
</reference>
<organism evidence="7 8">
    <name type="scientific">Geodia barretti</name>
    <name type="common">Barrett's horny sponge</name>
    <dbReference type="NCBI Taxonomy" id="519541"/>
    <lineage>
        <taxon>Eukaryota</taxon>
        <taxon>Metazoa</taxon>
        <taxon>Porifera</taxon>
        <taxon>Demospongiae</taxon>
        <taxon>Heteroscleromorpha</taxon>
        <taxon>Tetractinellida</taxon>
        <taxon>Astrophorina</taxon>
        <taxon>Geodiidae</taxon>
        <taxon>Geodia</taxon>
    </lineage>
</organism>
<dbReference type="PANTHER" id="PTHR10938">
    <property type="entry name" value="TRANSLATION INITIATION FACTOR IF-3"/>
    <property type="match status" value="1"/>
</dbReference>
<evidence type="ECO:0000259" key="6">
    <source>
        <dbReference type="Pfam" id="PF05198"/>
    </source>
</evidence>
<evidence type="ECO:0000313" key="7">
    <source>
        <dbReference type="EMBL" id="CAI8045192.1"/>
    </source>
</evidence>
<feature type="compositionally biased region" description="Basic and acidic residues" evidence="4">
    <location>
        <begin position="151"/>
        <end position="167"/>
    </location>
</feature>
<proteinExistence type="inferred from homology"/>
<dbReference type="InterPro" id="IPR036788">
    <property type="entry name" value="T_IF-3_C_sf"/>
</dbReference>